<dbReference type="GO" id="GO:0051301">
    <property type="term" value="P:cell division"/>
    <property type="evidence" value="ECO:0007669"/>
    <property type="project" value="UniProtKB-KW"/>
</dbReference>
<comment type="subcellular location">
    <subcellularLocation>
        <location evidence="1 11">Nucleus</location>
    </subcellularLocation>
</comment>
<dbReference type="Gene3D" id="3.30.70.1620">
    <property type="match status" value="1"/>
</dbReference>
<proteinExistence type="inferred from homology"/>
<keyword evidence="8" id="KW-0226">DNA condensation</keyword>
<feature type="coiled-coil region" evidence="12">
    <location>
        <begin position="253"/>
        <end position="313"/>
    </location>
</feature>
<gene>
    <name evidence="14" type="ORF">BCR44DRAFT_118188</name>
</gene>
<dbReference type="Gene3D" id="1.10.287.1490">
    <property type="match status" value="1"/>
</dbReference>
<evidence type="ECO:0000256" key="9">
    <source>
        <dbReference type="ARBA" id="ARBA00023242"/>
    </source>
</evidence>
<dbReference type="AlphaFoldDB" id="A0A1Y2HJQ8"/>
<keyword evidence="9 11" id="KW-0539">Nucleus</keyword>
<dbReference type="PANTHER" id="PTHR43977">
    <property type="entry name" value="STRUCTURAL MAINTENANCE OF CHROMOSOMES PROTEIN 3"/>
    <property type="match status" value="1"/>
</dbReference>
<dbReference type="Proteomes" id="UP000193411">
    <property type="component" value="Unassembled WGS sequence"/>
</dbReference>
<dbReference type="GO" id="GO:0005524">
    <property type="term" value="F:ATP binding"/>
    <property type="evidence" value="ECO:0007669"/>
    <property type="project" value="UniProtKB-KW"/>
</dbReference>
<keyword evidence="4" id="KW-0547">Nucleotide-binding</keyword>
<evidence type="ECO:0000256" key="2">
    <source>
        <dbReference type="ARBA" id="ARBA00005231"/>
    </source>
</evidence>
<dbReference type="EMBL" id="MCFL01000032">
    <property type="protein sequence ID" value="ORZ33933.1"/>
    <property type="molecule type" value="Genomic_DNA"/>
</dbReference>
<protein>
    <recommendedName>
        <fullName evidence="11">Structural maintenance of chromosomes protein</fullName>
    </recommendedName>
</protein>
<evidence type="ECO:0000256" key="11">
    <source>
        <dbReference type="PIRNR" id="PIRNR005719"/>
    </source>
</evidence>
<evidence type="ECO:0000256" key="10">
    <source>
        <dbReference type="ARBA" id="ARBA00023306"/>
    </source>
</evidence>
<keyword evidence="15" id="KW-1185">Reference proteome</keyword>
<dbReference type="SUPFAM" id="SSF75553">
    <property type="entry name" value="Smc hinge domain"/>
    <property type="match status" value="1"/>
</dbReference>
<keyword evidence="6" id="KW-0067">ATP-binding</keyword>
<keyword evidence="5" id="KW-0498">Mitosis</keyword>
<comment type="similarity">
    <text evidence="2">Belongs to the SMC family. SMC2 subfamily.</text>
</comment>
<sequence>MHIKEIVLEGFKSYATRTVIKGWDPQFNAVTGLNGSGKSNILDAICFVLGIETLRHLRAASLQDLVYKRGQAGIQKASVSIVFDNSNKDNSPIGYAQFDQIVVTRQVVVGGKNKYLINGHTTQQHVISNLFQSVQLNVNNPHFLIMQGQITKVLNMKPKDTLAMVEEAAGTRMFEERKDKAVKTIAKKEKKLDEIQALLREEILPKLAKLRSERAAYLEFQQTALEMERAERKCISLEYAHASKVKAQGEHLVNEQAAQVAAIDAQIDLYEAEREALQAREAQIARSMSGSRFTQLQAAAGELQTEVNKAETQLGLKKRAIDEEKGAVEAAIRRRDELVASVAKAESGKAKASREVDRLRNVVQDKEREVASLQDRLAALTQAGTSGPDAATAIKKQLADERGMLASLEADRDSLVARIKAFDEDIARIEPEIAEGEKAAKARENEVERARANVQSIEARIAEMEATLNGVNPEQKVNELRAKRLEMQRSLGETDRRQQAHASAAHLIDFHFHDPRQGFDRSQVHGPVASLFDVPDEHKNKINALECGIGGRLQNVVVDSEVVASELLRHGNLSQRTTFIPLNKIRGQVISNDVMRRAHEAAPGKCELALNLIRFDAKYRPAMELVFGTTIVCQDAETAKKITYDPNIKATTVTWAGDTFNPSGVASGGSRPQSGDRLQYAVKYRSLSTEIAALESTLADITAQLGAADRTARDLRHLADQLQIAAQRLEQAQGRHDASQGAEELVQQLRQVQQSKADAEARVTDMRAREEAMRTRIAELVAEVKSGSAGKDVGVQKKHIEKKLNMARKEQAKAASAHTQAKAEVERAAAELDELRADVERSGVAIEESRAQLADLEKEAKATATHLAELKVAHGDVADELNKLRREQSSFDNDRARVAADIKRVVDALRKLEGERKEERARFTQIKREVDSAKDVVARLEGKHPWLTQQSQQAVPLDAEPGALDREQANLRSLRKRHEQLKRNVNVNVMEMIGVAEKREAELQHKLQTVLHDKTKIEATIAKLDEIKEDELRKTWAKVNDDFGKIFADLLPGGNTAKLKPVQDDRILSGLEIHVRLGRIWKDSLTELSGGQRSLVALSLVLALLQFKPAPMYILDEVDAALDLSHTQNIGQLIKTRFTGSQFIIVSLKEGMFSNAHVIFKTKFRDGTSMVDMVKGPHASSSGGRGQ</sequence>
<dbReference type="InterPro" id="IPR027120">
    <property type="entry name" value="Smc2_ABC"/>
</dbReference>
<feature type="coiled-coil region" evidence="12">
    <location>
        <begin position="684"/>
        <end position="769"/>
    </location>
</feature>
<dbReference type="GO" id="GO:0007076">
    <property type="term" value="P:mitotic chromosome condensation"/>
    <property type="evidence" value="ECO:0007669"/>
    <property type="project" value="UniProtKB-ARBA"/>
</dbReference>
<dbReference type="Pfam" id="PF02463">
    <property type="entry name" value="SMC_N"/>
    <property type="match status" value="1"/>
</dbReference>
<feature type="domain" description="SMC hinge" evidence="13">
    <location>
        <begin position="522"/>
        <end position="643"/>
    </location>
</feature>
<evidence type="ECO:0000256" key="12">
    <source>
        <dbReference type="SAM" id="Coils"/>
    </source>
</evidence>
<dbReference type="OrthoDB" id="10255539at2759"/>
<feature type="coiled-coil region" evidence="12">
    <location>
        <begin position="818"/>
        <end position="984"/>
    </location>
</feature>
<keyword evidence="3" id="KW-0132">Cell division</keyword>
<dbReference type="GO" id="GO:0016887">
    <property type="term" value="F:ATP hydrolysis activity"/>
    <property type="evidence" value="ECO:0007669"/>
    <property type="project" value="InterPro"/>
</dbReference>
<evidence type="ECO:0000256" key="7">
    <source>
        <dbReference type="ARBA" id="ARBA00023054"/>
    </source>
</evidence>
<dbReference type="GO" id="GO:0005634">
    <property type="term" value="C:nucleus"/>
    <property type="evidence" value="ECO:0007669"/>
    <property type="project" value="UniProtKB-SubCell"/>
</dbReference>
<dbReference type="InterPro" id="IPR027417">
    <property type="entry name" value="P-loop_NTPase"/>
</dbReference>
<evidence type="ECO:0000256" key="1">
    <source>
        <dbReference type="ARBA" id="ARBA00004123"/>
    </source>
</evidence>
<dbReference type="SMART" id="SM00968">
    <property type="entry name" value="SMC_hinge"/>
    <property type="match status" value="1"/>
</dbReference>
<feature type="coiled-coil region" evidence="12">
    <location>
        <begin position="342"/>
        <end position="467"/>
    </location>
</feature>
<dbReference type="InterPro" id="IPR024704">
    <property type="entry name" value="SMC"/>
</dbReference>
<dbReference type="FunFam" id="3.40.50.300:FF:000278">
    <property type="entry name" value="Structural maintenance of chromosomes 2"/>
    <property type="match status" value="1"/>
</dbReference>
<dbReference type="Pfam" id="PF06470">
    <property type="entry name" value="SMC_hinge"/>
    <property type="match status" value="1"/>
</dbReference>
<dbReference type="CDD" id="cd03273">
    <property type="entry name" value="ABC_SMC2_euk"/>
    <property type="match status" value="1"/>
</dbReference>
<dbReference type="STRING" id="765915.A0A1Y2HJQ8"/>
<evidence type="ECO:0000313" key="14">
    <source>
        <dbReference type="EMBL" id="ORZ33933.1"/>
    </source>
</evidence>
<evidence type="ECO:0000256" key="6">
    <source>
        <dbReference type="ARBA" id="ARBA00022840"/>
    </source>
</evidence>
<evidence type="ECO:0000313" key="15">
    <source>
        <dbReference type="Proteomes" id="UP000193411"/>
    </source>
</evidence>
<dbReference type="SUPFAM" id="SSF52540">
    <property type="entry name" value="P-loop containing nucleoside triphosphate hydrolases"/>
    <property type="match status" value="1"/>
</dbReference>
<dbReference type="PIRSF" id="PIRSF005719">
    <property type="entry name" value="SMC"/>
    <property type="match status" value="1"/>
</dbReference>
<organism evidence="14 15">
    <name type="scientific">Catenaria anguillulae PL171</name>
    <dbReference type="NCBI Taxonomy" id="765915"/>
    <lineage>
        <taxon>Eukaryota</taxon>
        <taxon>Fungi</taxon>
        <taxon>Fungi incertae sedis</taxon>
        <taxon>Blastocladiomycota</taxon>
        <taxon>Blastocladiomycetes</taxon>
        <taxon>Blastocladiales</taxon>
        <taxon>Catenariaceae</taxon>
        <taxon>Catenaria</taxon>
    </lineage>
</organism>
<name>A0A1Y2HJQ8_9FUNG</name>
<dbReference type="InterPro" id="IPR003395">
    <property type="entry name" value="RecF/RecN/SMC_N"/>
</dbReference>
<dbReference type="Gene3D" id="3.40.50.300">
    <property type="entry name" value="P-loop containing nucleotide triphosphate hydrolases"/>
    <property type="match status" value="2"/>
</dbReference>
<reference evidence="14 15" key="1">
    <citation type="submission" date="2016-07" db="EMBL/GenBank/DDBJ databases">
        <title>Pervasive Adenine N6-methylation of Active Genes in Fungi.</title>
        <authorList>
            <consortium name="DOE Joint Genome Institute"/>
            <person name="Mondo S.J."/>
            <person name="Dannebaum R.O."/>
            <person name="Kuo R.C."/>
            <person name="Labutti K."/>
            <person name="Haridas S."/>
            <person name="Kuo A."/>
            <person name="Salamov A."/>
            <person name="Ahrendt S.R."/>
            <person name="Lipzen A."/>
            <person name="Sullivan W."/>
            <person name="Andreopoulos W.B."/>
            <person name="Clum A."/>
            <person name="Lindquist E."/>
            <person name="Daum C."/>
            <person name="Ramamoorthy G.K."/>
            <person name="Gryganskyi A."/>
            <person name="Culley D."/>
            <person name="Magnuson J.K."/>
            <person name="James T.Y."/>
            <person name="O'Malley M.A."/>
            <person name="Stajich J.E."/>
            <person name="Spatafora J.W."/>
            <person name="Visel A."/>
            <person name="Grigoriev I.V."/>
        </authorList>
    </citation>
    <scope>NUCLEOTIDE SEQUENCE [LARGE SCALE GENOMIC DNA]</scope>
    <source>
        <strain evidence="14 15">PL171</strain>
    </source>
</reference>
<evidence type="ECO:0000259" key="13">
    <source>
        <dbReference type="SMART" id="SM00968"/>
    </source>
</evidence>
<keyword evidence="10" id="KW-0131">Cell cycle</keyword>
<evidence type="ECO:0000256" key="8">
    <source>
        <dbReference type="ARBA" id="ARBA00023067"/>
    </source>
</evidence>
<accession>A0A1Y2HJQ8</accession>
<keyword evidence="7 12" id="KW-0175">Coiled coil</keyword>
<dbReference type="InterPro" id="IPR036277">
    <property type="entry name" value="SMC_hinge_sf"/>
</dbReference>
<evidence type="ECO:0000256" key="4">
    <source>
        <dbReference type="ARBA" id="ARBA00022741"/>
    </source>
</evidence>
<evidence type="ECO:0000256" key="3">
    <source>
        <dbReference type="ARBA" id="ARBA00022618"/>
    </source>
</evidence>
<dbReference type="FunFam" id="3.40.50.300:FF:000385">
    <property type="entry name" value="Structural maintenance of chromosomes 2"/>
    <property type="match status" value="1"/>
</dbReference>
<dbReference type="GO" id="GO:0005694">
    <property type="term" value="C:chromosome"/>
    <property type="evidence" value="ECO:0007669"/>
    <property type="project" value="InterPro"/>
</dbReference>
<dbReference type="InterPro" id="IPR010935">
    <property type="entry name" value="SMC_hinge"/>
</dbReference>
<evidence type="ECO:0000256" key="5">
    <source>
        <dbReference type="ARBA" id="ARBA00022776"/>
    </source>
</evidence>
<comment type="caution">
    <text evidence="14">The sequence shown here is derived from an EMBL/GenBank/DDBJ whole genome shotgun (WGS) entry which is preliminary data.</text>
</comment>
<dbReference type="Gene3D" id="1.20.1060.20">
    <property type="match status" value="1"/>
</dbReference>